<sequence length="437" mass="48588">MRVRLRLADSAPLIWRTLDIDPSTPLDVMHLVLQRLFDWQNVHLHQWRTLDPCSRAHDGVDLAWLPANLLDEMDGLPDTDETIGDALALADGTLHYEYDFGDSWHVAIERLDDESDDIKRSNDARPMPAVDGARRGPLDDVGGIHAWNEAVAIPQRSRMPVDPAQFDPATATASVRRLLDVTTELPALRPLLTRVNSEVGQKWLERAAAAAEHPPIATDAAIEASIAPVRWMLRRIGPEGTALTAAGWLPPALVREAMRELGWEHRDVGKMNREDLTPDISDLRARMRWLGLLRVAKGRIALTAVARRLVGDPGGLWRHVAENLVSRQTSDVSRDLMLLLALHLVTGRTLDERQLAAQLALDLTALGWRDPGRGVPGDQLEGTVSTDSVRYMLYEVLPALHDLGAFAEGRKRWEWSGELTSTGRALGWQMLGRMLPA</sequence>
<reference evidence="2 3" key="1">
    <citation type="submission" date="2020-03" db="EMBL/GenBank/DDBJ databases">
        <title>Chryseoglobus sp. isolated from a deep-sea seamount.</title>
        <authorList>
            <person name="Zhang D.-C."/>
        </authorList>
    </citation>
    <scope>NUCLEOTIDE SEQUENCE [LARGE SCALE GENOMIC DNA]</scope>
    <source>
        <strain evidence="2 3">KN1116</strain>
    </source>
</reference>
<dbReference type="SUPFAM" id="SSF159941">
    <property type="entry name" value="MM3350-like"/>
    <property type="match status" value="1"/>
</dbReference>
<proteinExistence type="predicted"/>
<dbReference type="Gene3D" id="3.10.290.30">
    <property type="entry name" value="MM3350-like"/>
    <property type="match status" value="1"/>
</dbReference>
<name>A0A9E5JNV2_9MICO</name>
<protein>
    <submittedName>
        <fullName evidence="2">Plasmid pRiA4b ORF-3 family protein</fullName>
    </submittedName>
</protein>
<keyword evidence="3" id="KW-1185">Reference proteome</keyword>
<dbReference type="InterPro" id="IPR012912">
    <property type="entry name" value="Plasmid_pRiA4b_Orf3-like"/>
</dbReference>
<dbReference type="Pfam" id="PF07929">
    <property type="entry name" value="PRiA4_ORF3"/>
    <property type="match status" value="1"/>
</dbReference>
<feature type="domain" description="Plasmid pRiA4b Orf3-like" evidence="1">
    <location>
        <begin position="2"/>
        <end position="155"/>
    </location>
</feature>
<dbReference type="EMBL" id="VIKT02000004">
    <property type="protein sequence ID" value="NHF62376.1"/>
    <property type="molecule type" value="Genomic_DNA"/>
</dbReference>
<evidence type="ECO:0000313" key="2">
    <source>
        <dbReference type="EMBL" id="NHF62376.1"/>
    </source>
</evidence>
<dbReference type="AlphaFoldDB" id="A0A9E5JNV2"/>
<accession>A0A9E5JNV2</accession>
<dbReference type="InterPro" id="IPR024047">
    <property type="entry name" value="MM3350-like_sf"/>
</dbReference>
<organism evidence="2 3">
    <name type="scientific">Microcella pacifica</name>
    <dbReference type="NCBI Taxonomy" id="2591847"/>
    <lineage>
        <taxon>Bacteria</taxon>
        <taxon>Bacillati</taxon>
        <taxon>Actinomycetota</taxon>
        <taxon>Actinomycetes</taxon>
        <taxon>Micrococcales</taxon>
        <taxon>Microbacteriaceae</taxon>
        <taxon>Microcella</taxon>
    </lineage>
</organism>
<evidence type="ECO:0000259" key="1">
    <source>
        <dbReference type="Pfam" id="PF07929"/>
    </source>
</evidence>
<comment type="caution">
    <text evidence="2">The sequence shown here is derived from an EMBL/GenBank/DDBJ whole genome shotgun (WGS) entry which is preliminary data.</text>
</comment>
<dbReference type="PANTHER" id="PTHR41878">
    <property type="entry name" value="LEXA REPRESSOR-RELATED"/>
    <property type="match status" value="1"/>
</dbReference>
<dbReference type="RefSeq" id="WP_152583104.1">
    <property type="nucleotide sequence ID" value="NZ_VIKT02000004.1"/>
</dbReference>
<evidence type="ECO:0000313" key="3">
    <source>
        <dbReference type="Proteomes" id="UP000818266"/>
    </source>
</evidence>
<dbReference type="OrthoDB" id="9816539at2"/>
<dbReference type="PANTHER" id="PTHR41878:SF1">
    <property type="entry name" value="TNPR PROTEIN"/>
    <property type="match status" value="1"/>
</dbReference>
<dbReference type="Proteomes" id="UP000818266">
    <property type="component" value="Unassembled WGS sequence"/>
</dbReference>
<gene>
    <name evidence="2" type="ORF">FK219_003820</name>
</gene>